<dbReference type="OrthoDB" id="3389322at2"/>
<evidence type="ECO:0000256" key="1">
    <source>
        <dbReference type="SAM" id="Phobius"/>
    </source>
</evidence>
<keyword evidence="1" id="KW-0472">Membrane</keyword>
<feature type="transmembrane region" description="Helical" evidence="1">
    <location>
        <begin position="67"/>
        <end position="85"/>
    </location>
</feature>
<keyword evidence="1" id="KW-0812">Transmembrane</keyword>
<feature type="domain" description="Protein-glutamine gamma-glutamyltransferase-like C-terminal" evidence="2">
    <location>
        <begin position="135"/>
        <end position="204"/>
    </location>
</feature>
<protein>
    <submittedName>
        <fullName evidence="3">DUF4129 domain-containing protein</fullName>
    </submittedName>
</protein>
<gene>
    <name evidence="3" type="ORF">D7294_20725</name>
</gene>
<evidence type="ECO:0000259" key="2">
    <source>
        <dbReference type="Pfam" id="PF13559"/>
    </source>
</evidence>
<evidence type="ECO:0000313" key="4">
    <source>
        <dbReference type="Proteomes" id="UP000272474"/>
    </source>
</evidence>
<accession>A0A3A9YVT7</accession>
<comment type="caution">
    <text evidence="3">The sequence shown here is derived from an EMBL/GenBank/DDBJ whole genome shotgun (WGS) entry which is preliminary data.</text>
</comment>
<dbReference type="Proteomes" id="UP000272474">
    <property type="component" value="Unassembled WGS sequence"/>
</dbReference>
<dbReference type="Pfam" id="PF13559">
    <property type="entry name" value="DUF4129"/>
    <property type="match status" value="1"/>
</dbReference>
<keyword evidence="1" id="KW-1133">Transmembrane helix</keyword>
<name>A0A3A9YVT7_9ACTN</name>
<proteinExistence type="predicted"/>
<keyword evidence="4" id="KW-1185">Reference proteome</keyword>
<sequence length="222" mass="23862">MLTPLAAGPPGPPVTVDREQARREAAEELSRQIYAAHRPGPFRRAWNWLWDHLFHALETAAFHTPGGWLGLLLIALLAAGLLLALRLRLGALRNAAGPGRRTALFPDGPRSAAQHRAAAEEHAAAARWEQAVLERMRALVRSLEERALLDPRPGRTAHEAAAEATRPLPALGPELTAAAATFDAVAYGGLPATPADYARLADLDTRLRHTTPDLTAPAWAAP</sequence>
<evidence type="ECO:0000313" key="3">
    <source>
        <dbReference type="EMBL" id="RKN39869.1"/>
    </source>
</evidence>
<dbReference type="AlphaFoldDB" id="A0A3A9YVT7"/>
<dbReference type="EMBL" id="RBAL01000012">
    <property type="protein sequence ID" value="RKN39869.1"/>
    <property type="molecule type" value="Genomic_DNA"/>
</dbReference>
<reference evidence="3 4" key="1">
    <citation type="journal article" date="2014" name="Int. J. Syst. Evol. Microbiol.">
        <title>Streptomyces hoynatensis sp. nov., isolated from deep marine sediment.</title>
        <authorList>
            <person name="Veyisoglu A."/>
            <person name="Sahin N."/>
        </authorList>
    </citation>
    <scope>NUCLEOTIDE SEQUENCE [LARGE SCALE GENOMIC DNA]</scope>
    <source>
        <strain evidence="3 4">KCTC 29097</strain>
    </source>
</reference>
<organism evidence="3 4">
    <name type="scientific">Streptomyces hoynatensis</name>
    <dbReference type="NCBI Taxonomy" id="1141874"/>
    <lineage>
        <taxon>Bacteria</taxon>
        <taxon>Bacillati</taxon>
        <taxon>Actinomycetota</taxon>
        <taxon>Actinomycetes</taxon>
        <taxon>Kitasatosporales</taxon>
        <taxon>Streptomycetaceae</taxon>
        <taxon>Streptomyces</taxon>
    </lineage>
</organism>
<dbReference type="InterPro" id="IPR025403">
    <property type="entry name" value="TgpA-like_C"/>
</dbReference>